<feature type="transmembrane region" description="Helical" evidence="1">
    <location>
        <begin position="106"/>
        <end position="123"/>
    </location>
</feature>
<evidence type="ECO:0000313" key="2">
    <source>
        <dbReference type="EMBL" id="MFC5713691.1"/>
    </source>
</evidence>
<dbReference type="EMBL" id="JBHSOZ010000005">
    <property type="protein sequence ID" value="MFC5713691.1"/>
    <property type="molecule type" value="Genomic_DNA"/>
</dbReference>
<keyword evidence="1" id="KW-0812">Transmembrane</keyword>
<evidence type="ECO:0000256" key="1">
    <source>
        <dbReference type="SAM" id="Phobius"/>
    </source>
</evidence>
<feature type="transmembrane region" description="Helical" evidence="1">
    <location>
        <begin position="154"/>
        <end position="172"/>
    </location>
</feature>
<feature type="transmembrane region" description="Helical" evidence="1">
    <location>
        <begin position="45"/>
        <end position="62"/>
    </location>
</feature>
<protein>
    <submittedName>
        <fullName evidence="2">DUF7010 family protein</fullName>
    </submittedName>
</protein>
<name>A0ABW0YPJ6_9BACI</name>
<feature type="transmembrane region" description="Helical" evidence="1">
    <location>
        <begin position="82"/>
        <end position="100"/>
    </location>
</feature>
<dbReference type="Proteomes" id="UP001596142">
    <property type="component" value="Unassembled WGS sequence"/>
</dbReference>
<feature type="transmembrane region" description="Helical" evidence="1">
    <location>
        <begin position="20"/>
        <end position="39"/>
    </location>
</feature>
<evidence type="ECO:0000313" key="3">
    <source>
        <dbReference type="Proteomes" id="UP001596142"/>
    </source>
</evidence>
<accession>A0ABW0YPJ6</accession>
<comment type="caution">
    <text evidence="2">The sequence shown here is derived from an EMBL/GenBank/DDBJ whole genome shotgun (WGS) entry which is preliminary data.</text>
</comment>
<keyword evidence="1" id="KW-0472">Membrane</keyword>
<reference evidence="3" key="1">
    <citation type="journal article" date="2019" name="Int. J. Syst. Evol. Microbiol.">
        <title>The Global Catalogue of Microorganisms (GCM) 10K type strain sequencing project: providing services to taxonomists for standard genome sequencing and annotation.</title>
        <authorList>
            <consortium name="The Broad Institute Genomics Platform"/>
            <consortium name="The Broad Institute Genome Sequencing Center for Infectious Disease"/>
            <person name="Wu L."/>
            <person name="Ma J."/>
        </authorList>
    </citation>
    <scope>NUCLEOTIDE SEQUENCE [LARGE SCALE GENOMIC DNA]</scope>
    <source>
        <strain evidence="3">CECT 7184</strain>
    </source>
</reference>
<dbReference type="RefSeq" id="WP_385941786.1">
    <property type="nucleotide sequence ID" value="NZ_JBHSOZ010000005.1"/>
</dbReference>
<organism evidence="2 3">
    <name type="scientific">Thalassorhabdus alkalitolerans</name>
    <dbReference type="NCBI Taxonomy" id="2282697"/>
    <lineage>
        <taxon>Bacteria</taxon>
        <taxon>Bacillati</taxon>
        <taxon>Bacillota</taxon>
        <taxon>Bacilli</taxon>
        <taxon>Bacillales</taxon>
        <taxon>Bacillaceae</taxon>
        <taxon>Thalassorhabdus</taxon>
    </lineage>
</organism>
<dbReference type="Pfam" id="PF22765">
    <property type="entry name" value="DUF7010"/>
    <property type="match status" value="1"/>
</dbReference>
<gene>
    <name evidence="2" type="ORF">ACFPU1_12945</name>
</gene>
<feature type="transmembrane region" description="Helical" evidence="1">
    <location>
        <begin position="130"/>
        <end position="148"/>
    </location>
</feature>
<dbReference type="InterPro" id="IPR053824">
    <property type="entry name" value="DUF7010"/>
</dbReference>
<keyword evidence="3" id="KW-1185">Reference proteome</keyword>
<sequence length="188" mass="21396">MNVDEMKIKMSVEGKNGISFLFSGLGVWAAITLIFVLPLDLYHKNILMLLSTGLMFPLSIAISKGLKADWKFLNNPLGDLGVYFNVGQFLYFPIIFWAFAHNPSMMVTFFAVITGAHFFPYGWLYDSKPFYVLSPIMSITPIVIGWNINEGVLWYVPLTFAILLALLIFLLIKDYKKKELLLQKEPSI</sequence>
<proteinExistence type="predicted"/>
<keyword evidence="1" id="KW-1133">Transmembrane helix</keyword>